<dbReference type="Proteomes" id="UP000218785">
    <property type="component" value="Chromosome"/>
</dbReference>
<accession>A0A1Z4N7V0</accession>
<dbReference type="KEGG" id="ttq:NIES37_58160"/>
<protein>
    <submittedName>
        <fullName evidence="1">Uncharacterized protein</fullName>
    </submittedName>
</protein>
<organism evidence="1 2">
    <name type="scientific">Tolypothrix tenuis PCC 7101</name>
    <dbReference type="NCBI Taxonomy" id="231146"/>
    <lineage>
        <taxon>Bacteria</taxon>
        <taxon>Bacillati</taxon>
        <taxon>Cyanobacteriota</taxon>
        <taxon>Cyanophyceae</taxon>
        <taxon>Nostocales</taxon>
        <taxon>Tolypothrichaceae</taxon>
        <taxon>Tolypothrix</taxon>
    </lineage>
</organism>
<sequence>MPEIENLGVSVEEYLDGLAAGIDILDLKRLEAKGITTHLALEVMTSNQKIIDGIATPEEIIRGIMILTPSLRQQIE</sequence>
<name>A0A1Z4N7V0_9CYAN</name>
<evidence type="ECO:0000313" key="1">
    <source>
        <dbReference type="EMBL" id="BAZ01809.1"/>
    </source>
</evidence>
<reference evidence="1 2" key="1">
    <citation type="submission" date="2017-06" db="EMBL/GenBank/DDBJ databases">
        <title>Genome sequencing of cyanobaciteial culture collection at National Institute for Environmental Studies (NIES).</title>
        <authorList>
            <person name="Hirose Y."/>
            <person name="Shimura Y."/>
            <person name="Fujisawa T."/>
            <person name="Nakamura Y."/>
            <person name="Kawachi M."/>
        </authorList>
    </citation>
    <scope>NUCLEOTIDE SEQUENCE [LARGE SCALE GENOMIC DNA]</scope>
    <source>
        <strain evidence="1 2">NIES-37</strain>
    </source>
</reference>
<dbReference type="AlphaFoldDB" id="A0A1Z4N7V0"/>
<proteinExistence type="predicted"/>
<dbReference type="EMBL" id="AP018248">
    <property type="protein sequence ID" value="BAZ01809.1"/>
    <property type="molecule type" value="Genomic_DNA"/>
</dbReference>
<gene>
    <name evidence="1" type="ORF">NIES37_58160</name>
</gene>
<evidence type="ECO:0000313" key="2">
    <source>
        <dbReference type="Proteomes" id="UP000218785"/>
    </source>
</evidence>
<keyword evidence="2" id="KW-1185">Reference proteome</keyword>
<dbReference type="RefSeq" id="WP_096581604.1">
    <property type="nucleotide sequence ID" value="NZ_CAWNJS010000001.1"/>
</dbReference>